<comment type="caution">
    <text evidence="1">The sequence shown here is derived from an EMBL/GenBank/DDBJ whole genome shotgun (WGS) entry which is preliminary data.</text>
</comment>
<proteinExistence type="predicted"/>
<name>A0A4Z2HK96_9TELE</name>
<protein>
    <submittedName>
        <fullName evidence="1">Uncharacterized protein</fullName>
    </submittedName>
</protein>
<evidence type="ECO:0000313" key="1">
    <source>
        <dbReference type="EMBL" id="TNN66020.1"/>
    </source>
</evidence>
<sequence length="77" mass="8867">MVEQRPLLMKRIKSFQHQKQKEWRVEIQRTGCSCYTNTHLKAFDGGRLAGLSQSLVDPGHDQIVSCDFSVSEVFEKI</sequence>
<dbReference type="EMBL" id="SRLO01000226">
    <property type="protein sequence ID" value="TNN66020.1"/>
    <property type="molecule type" value="Genomic_DNA"/>
</dbReference>
<keyword evidence="2" id="KW-1185">Reference proteome</keyword>
<evidence type="ECO:0000313" key="2">
    <source>
        <dbReference type="Proteomes" id="UP000314294"/>
    </source>
</evidence>
<reference evidence="1 2" key="1">
    <citation type="submission" date="2019-03" db="EMBL/GenBank/DDBJ databases">
        <title>First draft genome of Liparis tanakae, snailfish: a comprehensive survey of snailfish specific genes.</title>
        <authorList>
            <person name="Kim W."/>
            <person name="Song I."/>
            <person name="Jeong J.-H."/>
            <person name="Kim D."/>
            <person name="Kim S."/>
            <person name="Ryu S."/>
            <person name="Song J.Y."/>
            <person name="Lee S.K."/>
        </authorList>
    </citation>
    <scope>NUCLEOTIDE SEQUENCE [LARGE SCALE GENOMIC DNA]</scope>
    <source>
        <tissue evidence="1">Muscle</tissue>
    </source>
</reference>
<accession>A0A4Z2HK96</accession>
<gene>
    <name evidence="1" type="ORF">EYF80_023776</name>
</gene>
<dbReference type="Proteomes" id="UP000314294">
    <property type="component" value="Unassembled WGS sequence"/>
</dbReference>
<organism evidence="1 2">
    <name type="scientific">Liparis tanakae</name>
    <name type="common">Tanaka's snailfish</name>
    <dbReference type="NCBI Taxonomy" id="230148"/>
    <lineage>
        <taxon>Eukaryota</taxon>
        <taxon>Metazoa</taxon>
        <taxon>Chordata</taxon>
        <taxon>Craniata</taxon>
        <taxon>Vertebrata</taxon>
        <taxon>Euteleostomi</taxon>
        <taxon>Actinopterygii</taxon>
        <taxon>Neopterygii</taxon>
        <taxon>Teleostei</taxon>
        <taxon>Neoteleostei</taxon>
        <taxon>Acanthomorphata</taxon>
        <taxon>Eupercaria</taxon>
        <taxon>Perciformes</taxon>
        <taxon>Cottioidei</taxon>
        <taxon>Cottales</taxon>
        <taxon>Liparidae</taxon>
        <taxon>Liparis</taxon>
    </lineage>
</organism>
<dbReference type="AlphaFoldDB" id="A0A4Z2HK96"/>